<evidence type="ECO:0000313" key="2">
    <source>
        <dbReference type="EMBL" id="TGN17578.1"/>
    </source>
</evidence>
<dbReference type="Proteomes" id="UP000298058">
    <property type="component" value="Unassembled WGS sequence"/>
</dbReference>
<dbReference type="AlphaFoldDB" id="A0A4V3JXQ9"/>
<dbReference type="EMBL" id="RQHW01000065">
    <property type="protein sequence ID" value="TGN17578.1"/>
    <property type="molecule type" value="Genomic_DNA"/>
</dbReference>
<dbReference type="OrthoDB" id="328868at2"/>
<accession>A0A4V3JXQ9</accession>
<comment type="caution">
    <text evidence="2">The sequence shown here is derived from an EMBL/GenBank/DDBJ whole genome shotgun (WGS) entry which is preliminary data.</text>
</comment>
<organism evidence="2 3">
    <name type="scientific">Leptospira idonii</name>
    <dbReference type="NCBI Taxonomy" id="1193500"/>
    <lineage>
        <taxon>Bacteria</taxon>
        <taxon>Pseudomonadati</taxon>
        <taxon>Spirochaetota</taxon>
        <taxon>Spirochaetia</taxon>
        <taxon>Leptospirales</taxon>
        <taxon>Leptospiraceae</taxon>
        <taxon>Leptospira</taxon>
    </lineage>
</organism>
<keyword evidence="1" id="KW-0732">Signal</keyword>
<gene>
    <name evidence="2" type="ORF">EHS15_16205</name>
</gene>
<proteinExistence type="predicted"/>
<protein>
    <recommendedName>
        <fullName evidence="4">DUF4168 domain-containing protein</fullName>
    </recommendedName>
</protein>
<feature type="chain" id="PRO_5020918469" description="DUF4168 domain-containing protein" evidence="1">
    <location>
        <begin position="26"/>
        <end position="161"/>
    </location>
</feature>
<sequence>MKTIRTLCFLSLVWTAAFSFSHLQAEPKKEKPSTAPTPLLLESIGTLSAQGVYLTYMSIGALSDGFVAQVYDKEAAQSIMTSYVHLSKICQTQLSKLLKEGNLSSEDKKYIREIEITYGHLINQGQAIIDYIESSDQTHLKTFESNRLEAGKRIEKLIQQN</sequence>
<reference evidence="2" key="1">
    <citation type="journal article" date="2019" name="PLoS Negl. Trop. Dis.">
        <title>Revisiting the worldwide diversity of Leptospira species in the environment.</title>
        <authorList>
            <person name="Vincent A.T."/>
            <person name="Schiettekatte O."/>
            <person name="Bourhy P."/>
            <person name="Veyrier F.J."/>
            <person name="Picardeau M."/>
        </authorList>
    </citation>
    <scope>NUCLEOTIDE SEQUENCE [LARGE SCALE GENOMIC DNA]</scope>
    <source>
        <strain evidence="2">201300427</strain>
    </source>
</reference>
<evidence type="ECO:0000313" key="3">
    <source>
        <dbReference type="Proteomes" id="UP000298058"/>
    </source>
</evidence>
<evidence type="ECO:0000256" key="1">
    <source>
        <dbReference type="SAM" id="SignalP"/>
    </source>
</evidence>
<name>A0A4V3JXQ9_9LEPT</name>
<feature type="signal peptide" evidence="1">
    <location>
        <begin position="1"/>
        <end position="25"/>
    </location>
</feature>
<evidence type="ECO:0008006" key="4">
    <source>
        <dbReference type="Google" id="ProtNLM"/>
    </source>
</evidence>
<keyword evidence="3" id="KW-1185">Reference proteome</keyword>
<dbReference type="RefSeq" id="WP_135761636.1">
    <property type="nucleotide sequence ID" value="NZ_RQHW01000065.1"/>
</dbReference>